<keyword evidence="2" id="KW-1185">Reference proteome</keyword>
<sequence>MRNVMEEFDLGRKLHLLHTFLLVGLEIVEDHKVTMLLHVHLGLVLVLDGSVFLGHCLSPSNKGTVFVWILECLVSGKVGCGK</sequence>
<name>A0A2Z6LGP0_TRISU</name>
<protein>
    <submittedName>
        <fullName evidence="1">Uncharacterized protein</fullName>
    </submittedName>
</protein>
<dbReference type="Proteomes" id="UP000242715">
    <property type="component" value="Unassembled WGS sequence"/>
</dbReference>
<gene>
    <name evidence="1" type="ORF">TSUD_182680</name>
</gene>
<dbReference type="AlphaFoldDB" id="A0A2Z6LGP0"/>
<proteinExistence type="predicted"/>
<organism evidence="1 2">
    <name type="scientific">Trifolium subterraneum</name>
    <name type="common">Subterranean clover</name>
    <dbReference type="NCBI Taxonomy" id="3900"/>
    <lineage>
        <taxon>Eukaryota</taxon>
        <taxon>Viridiplantae</taxon>
        <taxon>Streptophyta</taxon>
        <taxon>Embryophyta</taxon>
        <taxon>Tracheophyta</taxon>
        <taxon>Spermatophyta</taxon>
        <taxon>Magnoliopsida</taxon>
        <taxon>eudicotyledons</taxon>
        <taxon>Gunneridae</taxon>
        <taxon>Pentapetalae</taxon>
        <taxon>rosids</taxon>
        <taxon>fabids</taxon>
        <taxon>Fabales</taxon>
        <taxon>Fabaceae</taxon>
        <taxon>Papilionoideae</taxon>
        <taxon>50 kb inversion clade</taxon>
        <taxon>NPAAA clade</taxon>
        <taxon>Hologalegina</taxon>
        <taxon>IRL clade</taxon>
        <taxon>Trifolieae</taxon>
        <taxon>Trifolium</taxon>
    </lineage>
</organism>
<evidence type="ECO:0000313" key="2">
    <source>
        <dbReference type="Proteomes" id="UP000242715"/>
    </source>
</evidence>
<dbReference type="EMBL" id="DF973123">
    <property type="protein sequence ID" value="GAU12554.1"/>
    <property type="molecule type" value="Genomic_DNA"/>
</dbReference>
<reference evidence="2" key="1">
    <citation type="journal article" date="2017" name="Front. Plant Sci.">
        <title>Climate Clever Clovers: New Paradigm to Reduce the Environmental Footprint of Ruminants by Breeding Low Methanogenic Forages Utilizing Haplotype Variation.</title>
        <authorList>
            <person name="Kaur P."/>
            <person name="Appels R."/>
            <person name="Bayer P.E."/>
            <person name="Keeble-Gagnere G."/>
            <person name="Wang J."/>
            <person name="Hirakawa H."/>
            <person name="Shirasawa K."/>
            <person name="Vercoe P."/>
            <person name="Stefanova K."/>
            <person name="Durmic Z."/>
            <person name="Nichols P."/>
            <person name="Revell C."/>
            <person name="Isobe S.N."/>
            <person name="Edwards D."/>
            <person name="Erskine W."/>
        </authorList>
    </citation>
    <scope>NUCLEOTIDE SEQUENCE [LARGE SCALE GENOMIC DNA]</scope>
    <source>
        <strain evidence="2">cv. Daliak</strain>
    </source>
</reference>
<evidence type="ECO:0000313" key="1">
    <source>
        <dbReference type="EMBL" id="GAU12554.1"/>
    </source>
</evidence>
<accession>A0A2Z6LGP0</accession>